<keyword evidence="1" id="KW-0472">Membrane</keyword>
<proteinExistence type="predicted"/>
<sequence>MADCRPLGFLIGLPFAFVSLLLSLVGAIVWIIGSVLSCICPCCIFCAGLADLAMSLVKLPVTIIQGFIAFIPC</sequence>
<keyword evidence="1" id="KW-0812">Transmembrane</keyword>
<comment type="caution">
    <text evidence="2">The sequence shown here is derived from an EMBL/GenBank/DDBJ whole genome shotgun (WGS) entry which is preliminary data.</text>
</comment>
<organism evidence="2 4">
    <name type="scientific">Hevea brasiliensis</name>
    <name type="common">Para rubber tree</name>
    <name type="synonym">Siphonia brasiliensis</name>
    <dbReference type="NCBI Taxonomy" id="3981"/>
    <lineage>
        <taxon>Eukaryota</taxon>
        <taxon>Viridiplantae</taxon>
        <taxon>Streptophyta</taxon>
        <taxon>Embryophyta</taxon>
        <taxon>Tracheophyta</taxon>
        <taxon>Spermatophyta</taxon>
        <taxon>Magnoliopsida</taxon>
        <taxon>eudicotyledons</taxon>
        <taxon>Gunneridae</taxon>
        <taxon>Pentapetalae</taxon>
        <taxon>rosids</taxon>
        <taxon>fabids</taxon>
        <taxon>Malpighiales</taxon>
        <taxon>Euphorbiaceae</taxon>
        <taxon>Crotonoideae</taxon>
        <taxon>Micrandreae</taxon>
        <taxon>Hevea</taxon>
    </lineage>
</organism>
<evidence type="ECO:0000313" key="3">
    <source>
        <dbReference type="EMBL" id="KAJ9153553.1"/>
    </source>
</evidence>
<keyword evidence="4" id="KW-1185">Reference proteome</keyword>
<name>A0ABQ9KBD8_HEVBR</name>
<accession>A0ABQ9KBD8</accession>
<feature type="transmembrane region" description="Helical" evidence="1">
    <location>
        <begin position="7"/>
        <end position="33"/>
    </location>
</feature>
<evidence type="ECO:0000313" key="4">
    <source>
        <dbReference type="Proteomes" id="UP001174677"/>
    </source>
</evidence>
<dbReference type="PANTHER" id="PTHR33834">
    <property type="entry name" value="SIGNALING PEPTIDE TAXIMIN 2"/>
    <property type="match status" value="1"/>
</dbReference>
<dbReference type="EMBL" id="JARPOI010000015">
    <property type="protein sequence ID" value="KAJ9153553.1"/>
    <property type="molecule type" value="Genomic_DNA"/>
</dbReference>
<dbReference type="EMBL" id="JARPOI010000188">
    <property type="protein sequence ID" value="KAJ9129263.1"/>
    <property type="molecule type" value="Genomic_DNA"/>
</dbReference>
<dbReference type="InterPro" id="IPR055283">
    <property type="entry name" value="TAXIMIN_1/2"/>
</dbReference>
<gene>
    <name evidence="3" type="ORF">P3X46_026980</name>
    <name evidence="2" type="ORF">P3X46_033934</name>
</gene>
<evidence type="ECO:0000256" key="1">
    <source>
        <dbReference type="SAM" id="Phobius"/>
    </source>
</evidence>
<keyword evidence="1" id="KW-1133">Transmembrane helix</keyword>
<dbReference type="PANTHER" id="PTHR33834:SF10">
    <property type="entry name" value="SIGNALING PEPTIDE TAXIMIN 2-LIKE"/>
    <property type="match status" value="1"/>
</dbReference>
<dbReference type="Proteomes" id="UP001174677">
    <property type="component" value="Chromosome 15"/>
</dbReference>
<reference evidence="2 4" key="1">
    <citation type="journal article" date="2023" name="Plant Biotechnol. J.">
        <title>Chromosome-level wild Hevea brasiliensis genome provides new tools for genomic-assisted breeding and valuable loci to elevate rubber yield.</title>
        <authorList>
            <person name="Cheng H."/>
            <person name="Song X."/>
            <person name="Hu Y."/>
            <person name="Wu T."/>
            <person name="Yang Q."/>
            <person name="An Z."/>
            <person name="Feng S."/>
            <person name="Deng Z."/>
            <person name="Wu W."/>
            <person name="Zeng X."/>
            <person name="Tu M."/>
            <person name="Wang X."/>
            <person name="Huang H."/>
        </authorList>
    </citation>
    <scope>NUCLEOTIDE SEQUENCE [LARGE SCALE GENOMIC DNA]</scope>
    <source>
        <strain evidence="2">MT/VB/25A 57/8</strain>
    </source>
</reference>
<protein>
    <submittedName>
        <fullName evidence="2">Uncharacterized protein</fullName>
    </submittedName>
</protein>
<evidence type="ECO:0000313" key="2">
    <source>
        <dbReference type="EMBL" id="KAJ9129263.1"/>
    </source>
</evidence>